<comment type="caution">
    <text evidence="3">The sequence shown here is derived from an EMBL/GenBank/DDBJ whole genome shotgun (WGS) entry which is preliminary data.</text>
</comment>
<protein>
    <submittedName>
        <fullName evidence="3">SAM-dependent methyltransferase</fullName>
    </submittedName>
</protein>
<evidence type="ECO:0000313" key="4">
    <source>
        <dbReference type="Proteomes" id="UP000772618"/>
    </source>
</evidence>
<dbReference type="Proteomes" id="UP000772618">
    <property type="component" value="Unassembled WGS sequence"/>
</dbReference>
<reference evidence="3 4" key="1">
    <citation type="submission" date="2021-05" db="EMBL/GenBank/DDBJ databases">
        <title>A Polyphasic approach of four new species of the genus Ohtaekwangia: Ohtaekwangia histidinii sp. nov., Ohtaekwangia cretensis sp. nov., Ohtaekwangia indiensis sp. nov., Ohtaekwangia reichenbachii sp. nov. from diverse environment.</title>
        <authorList>
            <person name="Octaviana S."/>
        </authorList>
    </citation>
    <scope>NUCLEOTIDE SEQUENCE [LARGE SCALE GENOMIC DNA]</scope>
    <source>
        <strain evidence="3 4">PWU20</strain>
    </source>
</reference>
<gene>
    <name evidence="3" type="ORF">KK060_24090</name>
</gene>
<sequence length="405" mass="45820">MQEKGLDLIEALSHEILAFIREHENDDVAQLILKHELIHGVPSAIVADQIRGRQKAKGKLPTFYSVDRIFYPPGLNIEQSSSEKTAKYKADMIRELLSEGQRNLGIDLSGGFGVDTYFLSRVFQAFKYIEPNRSLLEIAKHNHQQLNAASITYHNSTAEHFIEALEHADLIYIDPSRRVKTQKVFSLKDCEPDITTLQNQIFQKFGFLLIKASPLLDLQIGLKEIRFVKTVIVLAVDNECKEILFFCDKRFNDEPLIKAVNLTGSSEDSFVFKASEEKRSHSDIGELGAFIYEPNAAILKAGAFKLIGANFNLKKLHPSTHLYTSSEQLKMFPGRVFKVIDKVKPDTKALQQFFPDGKANIFVRNYPLSVEELKKKTKLKDGGDNYLIGCSTDKEKLLIAATRLK</sequence>
<dbReference type="Pfam" id="PF18096">
    <property type="entry name" value="Thump_like"/>
    <property type="match status" value="1"/>
</dbReference>
<dbReference type="GO" id="GO:0008168">
    <property type="term" value="F:methyltransferase activity"/>
    <property type="evidence" value="ECO:0007669"/>
    <property type="project" value="UniProtKB-KW"/>
</dbReference>
<proteinExistence type="predicted"/>
<name>A0ABS5VYA6_9BACT</name>
<dbReference type="Gene3D" id="1.10.10.1110">
    <property type="entry name" value="Methyltransferase PG1098, N-terminal domain"/>
    <property type="match status" value="1"/>
</dbReference>
<feature type="domain" description="PG-1098 ferredoxin-like" evidence="2">
    <location>
        <begin position="290"/>
        <end position="333"/>
    </location>
</feature>
<dbReference type="SUPFAM" id="SSF53335">
    <property type="entry name" value="S-adenosyl-L-methionine-dependent methyltransferases"/>
    <property type="match status" value="1"/>
</dbReference>
<keyword evidence="3" id="KW-0808">Transferase</keyword>
<organism evidence="3 4">
    <name type="scientific">Chryseosolibacter indicus</name>
    <dbReference type="NCBI Taxonomy" id="2782351"/>
    <lineage>
        <taxon>Bacteria</taxon>
        <taxon>Pseudomonadati</taxon>
        <taxon>Bacteroidota</taxon>
        <taxon>Cytophagia</taxon>
        <taxon>Cytophagales</taxon>
        <taxon>Chryseotaleaceae</taxon>
        <taxon>Chryseosolibacter</taxon>
    </lineage>
</organism>
<evidence type="ECO:0000259" key="2">
    <source>
        <dbReference type="Pfam" id="PF22013"/>
    </source>
</evidence>
<dbReference type="GO" id="GO:0032259">
    <property type="term" value="P:methylation"/>
    <property type="evidence" value="ECO:0007669"/>
    <property type="project" value="UniProtKB-KW"/>
</dbReference>
<dbReference type="InterPro" id="IPR054168">
    <property type="entry name" value="PG_1098_Fer"/>
</dbReference>
<dbReference type="InterPro" id="IPR041497">
    <property type="entry name" value="Thump-like"/>
</dbReference>
<evidence type="ECO:0000313" key="3">
    <source>
        <dbReference type="EMBL" id="MBT1706380.1"/>
    </source>
</evidence>
<dbReference type="Pfam" id="PF22013">
    <property type="entry name" value="PG_1098_Fer"/>
    <property type="match status" value="1"/>
</dbReference>
<feature type="domain" description="THUMP-like" evidence="1">
    <location>
        <begin position="334"/>
        <end position="401"/>
    </location>
</feature>
<dbReference type="EMBL" id="JAHESD010000105">
    <property type="protein sequence ID" value="MBT1706380.1"/>
    <property type="molecule type" value="Genomic_DNA"/>
</dbReference>
<accession>A0ABS5VYA6</accession>
<dbReference type="InterPro" id="IPR029063">
    <property type="entry name" value="SAM-dependent_MTases_sf"/>
</dbReference>
<keyword evidence="4" id="KW-1185">Reference proteome</keyword>
<dbReference type="RefSeq" id="WP_254157656.1">
    <property type="nucleotide sequence ID" value="NZ_JAHESD010000105.1"/>
</dbReference>
<evidence type="ECO:0000259" key="1">
    <source>
        <dbReference type="Pfam" id="PF18096"/>
    </source>
</evidence>
<keyword evidence="3" id="KW-0489">Methyltransferase</keyword>
<dbReference type="Gene3D" id="3.40.50.150">
    <property type="entry name" value="Vaccinia Virus protein VP39"/>
    <property type="match status" value="1"/>
</dbReference>